<dbReference type="EMBL" id="UAWC01000007">
    <property type="protein sequence ID" value="SQB34156.1"/>
    <property type="molecule type" value="Genomic_DNA"/>
</dbReference>
<sequence length="1077" mass="116635">MAKEIGKLNVVVGLDSTGFQNGINSLNREMKKVQSEFKLASAEMGRHGKGLDSLKLKSDSLTKQTELQRQKVKALEEAHQKSVETKGKDAKATQDLEIKLNKAKTQLAYMEQDLKKVNQEIELQSSGFYKLGKALEPVGQKMQDVGEKMEAVGKDLTKKITLPLVGIGTAAIKVGSDFEAGMSEVGAISGATGNDLKLLEEKAKEMGATTKFSASESAEALKYMAMAGWDTNQMLDGLDGVMMLAASSGEDLGLVSDIVTDALTAFGMEAKEASNFADLLASASSNSNTNVAMLGESFKYVAPLFGALGYSAEDAALALGLMANAGIKGSQAGTSLKTAIANLANPTDKMAGAMNQLGLSITDANGEMLPFKDVMDELRLKFAGLSEEQQAQYAATIFGKEAMSGMLAIINASPEDYEKLTQATREYNGVAKEMAETMEDNLQGEITKLKSALEGVGIQIFEILVPHLQTLVEKLQLVVEWFANLNPATQETIVKVAALAAAIGPLLILGGKVIGGAGTIIISFSKVSIALAGLKTGTAGVTVATSGMATGFSAAGLAAKAGALLLNPWTLGIGAATVAGIALYKHLSKESIPTIELFGDEVSESTKKAVGGFLELNDEATLALNQLSWSGQEVTKEMADGITANFSQMASEVQAGLDKHHEESLGKIQNFVTNSTSLSKEEQDEILNNMQEGYENRKKEISDGEARIKEILDTASSEKRALTKSEQEEINSIQQEMADTGIKVLSENEVEAKAIMERMKAQAGEITAKQAAEVVKNNLDQKDKTIKAAEEQYKEVVKEIIRQRDESKTITKDQADKLIKEATRQKDESIKKAEDMHEKVVDEAKTQAKEHVNQVDWETGEIKTKWQVMKSDVSTKAREIKENVIKRWEEIKKDSSQKWQNIKTNLANSWSSMKEDTITKAREIKEDVTKRWEDIKISTSENWEAVKTSVSSSISKVKSKISEGIEKIKEWNATKVKEKVFSIVEKVKRVFSGGGADSNFSGTSFFQGGFTMVGELGPELVELPRGSRIYNDNVTKKMLSGDKGITQNIVINSPTPLTPSETARQIKNASRQLALEW</sequence>
<feature type="domain" description="Phage tail tape measure protein" evidence="3">
    <location>
        <begin position="201"/>
        <end position="399"/>
    </location>
</feature>
<dbReference type="SUPFAM" id="SSF58113">
    <property type="entry name" value="Apolipoprotein A-I"/>
    <property type="match status" value="1"/>
</dbReference>
<reference evidence="4 5" key="1">
    <citation type="submission" date="2018-06" db="EMBL/GenBank/DDBJ databases">
        <authorList>
            <consortium name="Pathogen Informatics"/>
            <person name="Doyle S."/>
        </authorList>
    </citation>
    <scope>NUCLEOTIDE SEQUENCE [LARGE SCALE GENOMIC DNA]</scope>
    <source>
        <strain evidence="4 5">NCTC13028</strain>
    </source>
</reference>
<dbReference type="NCBIfam" id="TIGR01760">
    <property type="entry name" value="tape_meas_TP901"/>
    <property type="match status" value="1"/>
</dbReference>
<dbReference type="Gene3D" id="1.20.120.20">
    <property type="entry name" value="Apolipoprotein"/>
    <property type="match status" value="1"/>
</dbReference>
<dbReference type="Pfam" id="PF10145">
    <property type="entry name" value="PhageMin_Tail"/>
    <property type="match status" value="1"/>
</dbReference>
<keyword evidence="1" id="KW-1188">Viral release from host cell</keyword>
<name>A0A2X2VYB3_CLOCO</name>
<dbReference type="InterPro" id="IPR010090">
    <property type="entry name" value="Phage_tape_meas"/>
</dbReference>
<evidence type="ECO:0000256" key="1">
    <source>
        <dbReference type="ARBA" id="ARBA00022612"/>
    </source>
</evidence>
<feature type="coiled-coil region" evidence="2">
    <location>
        <begin position="93"/>
        <end position="120"/>
    </location>
</feature>
<proteinExistence type="predicted"/>
<keyword evidence="2" id="KW-0175">Coiled coil</keyword>
<dbReference type="Proteomes" id="UP000250223">
    <property type="component" value="Unassembled WGS sequence"/>
</dbReference>
<protein>
    <submittedName>
        <fullName evidence="4">TP901 family phage tail tape measure protein</fullName>
    </submittedName>
</protein>
<gene>
    <name evidence="4" type="ORF">NCTC13028_01050</name>
</gene>
<dbReference type="PANTHER" id="PTHR37813">
    <property type="entry name" value="FELS-2 PROPHAGE PROTEIN"/>
    <property type="match status" value="1"/>
</dbReference>
<dbReference type="AlphaFoldDB" id="A0A2X2VYB3"/>
<evidence type="ECO:0000313" key="5">
    <source>
        <dbReference type="Proteomes" id="UP000250223"/>
    </source>
</evidence>
<organism evidence="4 5">
    <name type="scientific">Clostridium cochlearium</name>
    <dbReference type="NCBI Taxonomy" id="1494"/>
    <lineage>
        <taxon>Bacteria</taxon>
        <taxon>Bacillati</taxon>
        <taxon>Bacillota</taxon>
        <taxon>Clostridia</taxon>
        <taxon>Eubacteriales</taxon>
        <taxon>Clostridiaceae</taxon>
        <taxon>Clostridium</taxon>
    </lineage>
</organism>
<evidence type="ECO:0000256" key="2">
    <source>
        <dbReference type="SAM" id="Coils"/>
    </source>
</evidence>
<dbReference type="RefSeq" id="WP_111921370.1">
    <property type="nucleotide sequence ID" value="NZ_UAWC01000007.1"/>
</dbReference>
<evidence type="ECO:0000313" key="4">
    <source>
        <dbReference type="EMBL" id="SQB34156.1"/>
    </source>
</evidence>
<feature type="coiled-coil region" evidence="2">
    <location>
        <begin position="772"/>
        <end position="839"/>
    </location>
</feature>
<accession>A0A2X2VYB3</accession>
<dbReference type="PANTHER" id="PTHR37813:SF1">
    <property type="entry name" value="FELS-2 PROPHAGE PROTEIN"/>
    <property type="match status" value="1"/>
</dbReference>
<evidence type="ECO:0000259" key="3">
    <source>
        <dbReference type="Pfam" id="PF10145"/>
    </source>
</evidence>